<evidence type="ECO:0008006" key="3">
    <source>
        <dbReference type="Google" id="ProtNLM"/>
    </source>
</evidence>
<accession>A0ABV1RL29</accession>
<evidence type="ECO:0000313" key="1">
    <source>
        <dbReference type="EMBL" id="MER2493387.1"/>
    </source>
</evidence>
<name>A0ABV1RL29_9ALTE</name>
<reference evidence="1 2" key="1">
    <citation type="submission" date="2024-06" db="EMBL/GenBank/DDBJ databases">
        <authorList>
            <person name="Chen R.Y."/>
        </authorList>
    </citation>
    <scope>NUCLEOTIDE SEQUENCE [LARGE SCALE GENOMIC DNA]</scope>
    <source>
        <strain evidence="1 2">D2</strain>
    </source>
</reference>
<dbReference type="InterPro" id="IPR010982">
    <property type="entry name" value="Lambda_DNA-bd_dom_sf"/>
</dbReference>
<dbReference type="Proteomes" id="UP001467690">
    <property type="component" value="Unassembled WGS sequence"/>
</dbReference>
<evidence type="ECO:0000313" key="2">
    <source>
        <dbReference type="Proteomes" id="UP001467690"/>
    </source>
</evidence>
<protein>
    <recommendedName>
        <fullName evidence="3">Transcriptional regulator</fullName>
    </recommendedName>
</protein>
<gene>
    <name evidence="1" type="ORF">ABS311_16035</name>
</gene>
<proteinExistence type="predicted"/>
<dbReference type="Gene3D" id="1.10.260.40">
    <property type="entry name" value="lambda repressor-like DNA-binding domains"/>
    <property type="match status" value="1"/>
</dbReference>
<comment type="caution">
    <text evidence="1">The sequence shown here is derived from an EMBL/GenBank/DDBJ whole genome shotgun (WGS) entry which is preliminary data.</text>
</comment>
<dbReference type="RefSeq" id="WP_350402584.1">
    <property type="nucleotide sequence ID" value="NZ_JBELOE010000265.1"/>
</dbReference>
<sequence>MKNQKSNAVARLFSSLPYTQTEIAKMLSLDQSTSLTKWKRAGLVPANHCARLKLLCGGKVTLHELNPVAFPVPDHVLFTVSSPMPLDKLNNKNVSVIAAQELPPQQDAA</sequence>
<keyword evidence="2" id="KW-1185">Reference proteome</keyword>
<dbReference type="EMBL" id="JBELOE010000265">
    <property type="protein sequence ID" value="MER2493387.1"/>
    <property type="molecule type" value="Genomic_DNA"/>
</dbReference>
<organism evidence="1 2">
    <name type="scientific">Catenovulum sediminis</name>
    <dbReference type="NCBI Taxonomy" id="1740262"/>
    <lineage>
        <taxon>Bacteria</taxon>
        <taxon>Pseudomonadati</taxon>
        <taxon>Pseudomonadota</taxon>
        <taxon>Gammaproteobacteria</taxon>
        <taxon>Alteromonadales</taxon>
        <taxon>Alteromonadaceae</taxon>
        <taxon>Catenovulum</taxon>
    </lineage>
</organism>